<protein>
    <recommendedName>
        <fullName evidence="4">5-formyltetrahydrofolate cyclo-ligase</fullName>
        <ecNumber evidence="4">6.3.3.2</ecNumber>
    </recommendedName>
</protein>
<evidence type="ECO:0000256" key="1">
    <source>
        <dbReference type="ARBA" id="ARBA00010638"/>
    </source>
</evidence>
<dbReference type="EC" id="6.3.3.2" evidence="4"/>
<evidence type="ECO:0000256" key="4">
    <source>
        <dbReference type="RuleBase" id="RU361279"/>
    </source>
</evidence>
<evidence type="ECO:0000313" key="6">
    <source>
        <dbReference type="Proteomes" id="UP000238801"/>
    </source>
</evidence>
<keyword evidence="2 4" id="KW-0547">Nucleotide-binding</keyword>
<accession>A0A2T0X6I0</accession>
<dbReference type="Gene3D" id="3.40.50.10420">
    <property type="entry name" value="NagB/RpiA/CoA transferase-like"/>
    <property type="match status" value="1"/>
</dbReference>
<comment type="cofactor">
    <cofactor evidence="4">
        <name>Mg(2+)</name>
        <dbReference type="ChEBI" id="CHEBI:18420"/>
    </cofactor>
</comment>
<name>A0A2T0X6I0_9RHOB</name>
<dbReference type="GO" id="GO:0030272">
    <property type="term" value="F:5-formyltetrahydrofolate cyclo-ligase activity"/>
    <property type="evidence" value="ECO:0007669"/>
    <property type="project" value="UniProtKB-EC"/>
</dbReference>
<reference evidence="5 6" key="1">
    <citation type="submission" date="2018-03" db="EMBL/GenBank/DDBJ databases">
        <title>Genomic Encyclopedia of Archaeal and Bacterial Type Strains, Phase II (KMG-II): from individual species to whole genera.</title>
        <authorList>
            <person name="Goeker M."/>
        </authorList>
    </citation>
    <scope>NUCLEOTIDE SEQUENCE [LARGE SCALE GENOMIC DNA]</scope>
    <source>
        <strain evidence="5 6">DSM 29318</strain>
    </source>
</reference>
<dbReference type="GO" id="GO:0035999">
    <property type="term" value="P:tetrahydrofolate interconversion"/>
    <property type="evidence" value="ECO:0007669"/>
    <property type="project" value="TreeGrafter"/>
</dbReference>
<dbReference type="InterPro" id="IPR002698">
    <property type="entry name" value="FTHF_cligase"/>
</dbReference>
<dbReference type="InterPro" id="IPR024185">
    <property type="entry name" value="FTHF_cligase-like_sf"/>
</dbReference>
<dbReference type="SUPFAM" id="SSF100950">
    <property type="entry name" value="NagB/RpiA/CoA transferase-like"/>
    <property type="match status" value="1"/>
</dbReference>
<evidence type="ECO:0000256" key="2">
    <source>
        <dbReference type="ARBA" id="ARBA00022741"/>
    </source>
</evidence>
<dbReference type="GO" id="GO:0046872">
    <property type="term" value="F:metal ion binding"/>
    <property type="evidence" value="ECO:0007669"/>
    <property type="project" value="UniProtKB-KW"/>
</dbReference>
<dbReference type="InterPro" id="IPR037171">
    <property type="entry name" value="NagB/RpiA_transferase-like"/>
</dbReference>
<keyword evidence="3 4" id="KW-0067">ATP-binding</keyword>
<keyword evidence="4" id="KW-0460">Magnesium</keyword>
<dbReference type="NCBIfam" id="TIGR02727">
    <property type="entry name" value="MTHFS_bact"/>
    <property type="match status" value="1"/>
</dbReference>
<dbReference type="PANTHER" id="PTHR23407">
    <property type="entry name" value="ATPASE INHIBITOR/5-FORMYLTETRAHYDROFOLATE CYCLO-LIGASE"/>
    <property type="match status" value="1"/>
</dbReference>
<keyword evidence="4" id="KW-0479">Metal-binding</keyword>
<dbReference type="AlphaFoldDB" id="A0A2T0X6I0"/>
<organism evidence="5 6">
    <name type="scientific">Hasllibacter halocynthiae</name>
    <dbReference type="NCBI Taxonomy" id="595589"/>
    <lineage>
        <taxon>Bacteria</taxon>
        <taxon>Pseudomonadati</taxon>
        <taxon>Pseudomonadota</taxon>
        <taxon>Alphaproteobacteria</taxon>
        <taxon>Rhodobacterales</taxon>
        <taxon>Roseobacteraceae</taxon>
        <taxon>Hasllibacter</taxon>
    </lineage>
</organism>
<dbReference type="GO" id="GO:0009396">
    <property type="term" value="P:folic acid-containing compound biosynthetic process"/>
    <property type="evidence" value="ECO:0007669"/>
    <property type="project" value="TreeGrafter"/>
</dbReference>
<dbReference type="Proteomes" id="UP000238801">
    <property type="component" value="Unassembled WGS sequence"/>
</dbReference>
<sequence>MRQVALARRVGASGEVAPPLAEALRARGGAALSGYLSVRGEADPMPVMRDWDGPVGVPVVEAKAAPLGFRRWSPGCRLAPGTFGVPVPVDGAPMVPEVLIVPLLAFDARGFRLGYGGGFYDRTLERLRARGPVLAVGLAFAMQEVDAVPTEATDQPLDAVATEEGVRWFGSGAS</sequence>
<comment type="similarity">
    <text evidence="1 4">Belongs to the 5-formyltetrahydrofolate cyclo-ligase family.</text>
</comment>
<evidence type="ECO:0000313" key="5">
    <source>
        <dbReference type="EMBL" id="PRY94562.1"/>
    </source>
</evidence>
<keyword evidence="6" id="KW-1185">Reference proteome</keyword>
<dbReference type="GO" id="GO:0005524">
    <property type="term" value="F:ATP binding"/>
    <property type="evidence" value="ECO:0007669"/>
    <property type="project" value="UniProtKB-KW"/>
</dbReference>
<keyword evidence="5" id="KW-0436">Ligase</keyword>
<dbReference type="Pfam" id="PF01812">
    <property type="entry name" value="5-FTHF_cyc-lig"/>
    <property type="match status" value="1"/>
</dbReference>
<dbReference type="PANTHER" id="PTHR23407:SF1">
    <property type="entry name" value="5-FORMYLTETRAHYDROFOLATE CYCLO-LIGASE"/>
    <property type="match status" value="1"/>
</dbReference>
<gene>
    <name evidence="5" type="ORF">BCF33_0154</name>
</gene>
<comment type="caution">
    <text evidence="5">The sequence shown here is derived from an EMBL/GenBank/DDBJ whole genome shotgun (WGS) entry which is preliminary data.</text>
</comment>
<dbReference type="EMBL" id="PVTT01000001">
    <property type="protein sequence ID" value="PRY94562.1"/>
    <property type="molecule type" value="Genomic_DNA"/>
</dbReference>
<proteinExistence type="inferred from homology"/>
<comment type="catalytic activity">
    <reaction evidence="4">
        <text>(6S)-5-formyl-5,6,7,8-tetrahydrofolate + ATP = (6R)-5,10-methenyltetrahydrofolate + ADP + phosphate</text>
        <dbReference type="Rhea" id="RHEA:10488"/>
        <dbReference type="ChEBI" id="CHEBI:30616"/>
        <dbReference type="ChEBI" id="CHEBI:43474"/>
        <dbReference type="ChEBI" id="CHEBI:57455"/>
        <dbReference type="ChEBI" id="CHEBI:57457"/>
        <dbReference type="ChEBI" id="CHEBI:456216"/>
        <dbReference type="EC" id="6.3.3.2"/>
    </reaction>
</comment>
<evidence type="ECO:0000256" key="3">
    <source>
        <dbReference type="ARBA" id="ARBA00022840"/>
    </source>
</evidence>